<dbReference type="Pfam" id="PF00082">
    <property type="entry name" value="Peptidase_S8"/>
    <property type="match status" value="1"/>
</dbReference>
<dbReference type="SUPFAM" id="SSF52743">
    <property type="entry name" value="Subtilisin-like"/>
    <property type="match status" value="1"/>
</dbReference>
<dbReference type="AlphaFoldDB" id="A0A4P7GMF5"/>
<evidence type="ECO:0000256" key="6">
    <source>
        <dbReference type="PROSITE-ProRule" id="PRU01240"/>
    </source>
</evidence>
<dbReference type="CDD" id="cd07477">
    <property type="entry name" value="Peptidases_S8_Subtilisin_subset"/>
    <property type="match status" value="1"/>
</dbReference>
<dbReference type="Gene3D" id="3.40.50.200">
    <property type="entry name" value="Peptidase S8/S53 domain"/>
    <property type="match status" value="1"/>
</dbReference>
<feature type="domain" description="Peptidase S8/S53" evidence="10">
    <location>
        <begin position="136"/>
        <end position="389"/>
    </location>
</feature>
<name>A0A4P7GMF5_9ACTN</name>
<dbReference type="InterPro" id="IPR000209">
    <property type="entry name" value="Peptidase_S8/S53_dom"/>
</dbReference>
<sequence>MHRTFLVTAAATASALALATTALTSSATAAPQDASAPSGYVVVLEDSMVARSVANLHADRFGLDLGHVYSSALQGYSATMTPQTAALVEALPGVDFVQPERQLTATAQETPTGVDRAEADVSPTAAIDGTDQRVDVDVAVIDTGVDLDHPDLNVNTAGAKNCTLFGIGNADDGNGHGSHVAGTIGALDDTNGVVGVAPGARIWPVKVLNAAGSGTNADVICGIDYVAAHADEIEVANMSLGGGGEDDGSCGASSGDAMHAAICEATDAGVTFVVAAGNESADAATSTPAAYDEVITVSALADFDGAPGGAGASTCRADEDDTFASFSNFGQDVDIIAPGVCIDSTSMQGGYATLSGTSMAAPHVAGGAALHAATHPGATPSQVKAALLGSGSSAWNDVDDPDSTKEPLLDVSTS</sequence>
<evidence type="ECO:0000313" key="13">
    <source>
        <dbReference type="Proteomes" id="UP000294894"/>
    </source>
</evidence>
<feature type="domain" description="Inhibitor I9" evidence="11">
    <location>
        <begin position="52"/>
        <end position="104"/>
    </location>
</feature>
<dbReference type="Gene3D" id="3.30.70.80">
    <property type="entry name" value="Peptidase S8 propeptide/proteinase inhibitor I9"/>
    <property type="match status" value="1"/>
</dbReference>
<feature type="active site" description="Charge relay system" evidence="6">
    <location>
        <position position="142"/>
    </location>
</feature>
<dbReference type="InterPro" id="IPR023828">
    <property type="entry name" value="Peptidase_S8_Ser-AS"/>
</dbReference>
<dbReference type="KEGG" id="noy:EXE57_14510"/>
<proteinExistence type="inferred from homology"/>
<dbReference type="Pfam" id="PF05922">
    <property type="entry name" value="Inhibitor_I9"/>
    <property type="match status" value="1"/>
</dbReference>
<feature type="signal peptide" evidence="9">
    <location>
        <begin position="1"/>
        <end position="29"/>
    </location>
</feature>
<evidence type="ECO:0000256" key="7">
    <source>
        <dbReference type="RuleBase" id="RU003355"/>
    </source>
</evidence>
<dbReference type="EMBL" id="CP038267">
    <property type="protein sequence ID" value="QBR93338.1"/>
    <property type="molecule type" value="Genomic_DNA"/>
</dbReference>
<dbReference type="PROSITE" id="PS00138">
    <property type="entry name" value="SUBTILASE_SER"/>
    <property type="match status" value="1"/>
</dbReference>
<dbReference type="Proteomes" id="UP000294894">
    <property type="component" value="Chromosome"/>
</dbReference>
<keyword evidence="4 6" id="KW-0378">Hydrolase</keyword>
<dbReference type="InterPro" id="IPR022398">
    <property type="entry name" value="Peptidase_S8_His-AS"/>
</dbReference>
<keyword evidence="3" id="KW-0479">Metal-binding</keyword>
<dbReference type="PROSITE" id="PS00137">
    <property type="entry name" value="SUBTILASE_HIS"/>
    <property type="match status" value="1"/>
</dbReference>
<gene>
    <name evidence="12" type="ORF">EXE57_14510</name>
</gene>
<evidence type="ECO:0000256" key="4">
    <source>
        <dbReference type="ARBA" id="ARBA00022801"/>
    </source>
</evidence>
<feature type="chain" id="PRO_5039105426" evidence="9">
    <location>
        <begin position="30"/>
        <end position="414"/>
    </location>
</feature>
<dbReference type="RefSeq" id="WP_135078672.1">
    <property type="nucleotide sequence ID" value="NZ_CP038267.1"/>
</dbReference>
<dbReference type="PROSITE" id="PS51892">
    <property type="entry name" value="SUBTILASE"/>
    <property type="match status" value="1"/>
</dbReference>
<evidence type="ECO:0000256" key="1">
    <source>
        <dbReference type="ARBA" id="ARBA00011073"/>
    </source>
</evidence>
<evidence type="ECO:0000313" key="12">
    <source>
        <dbReference type="EMBL" id="QBR93338.1"/>
    </source>
</evidence>
<evidence type="ECO:0000256" key="8">
    <source>
        <dbReference type="SAM" id="MobiDB-lite"/>
    </source>
</evidence>
<dbReference type="GO" id="GO:0046872">
    <property type="term" value="F:metal ion binding"/>
    <property type="evidence" value="ECO:0007669"/>
    <property type="project" value="UniProtKB-KW"/>
</dbReference>
<evidence type="ECO:0000256" key="5">
    <source>
        <dbReference type="ARBA" id="ARBA00022825"/>
    </source>
</evidence>
<reference evidence="12 13" key="1">
    <citation type="submission" date="2019-03" db="EMBL/GenBank/DDBJ databases">
        <title>Three New Species of Nocardioides, Nocardioides euryhalodurans sp. nov., Nocardioides seonyuensis sp. nov. and Nocardioides eburneoflavus sp. nov., Iolated from Soil.</title>
        <authorList>
            <person name="Roh S.G."/>
            <person name="Lee C."/>
            <person name="Kim M.-K."/>
            <person name="Kim S.B."/>
        </authorList>
    </citation>
    <scope>NUCLEOTIDE SEQUENCE [LARGE SCALE GENOMIC DNA]</scope>
    <source>
        <strain evidence="12 13">MMS17-SY117</strain>
    </source>
</reference>
<dbReference type="PANTHER" id="PTHR43806">
    <property type="entry name" value="PEPTIDASE S8"/>
    <property type="match status" value="1"/>
</dbReference>
<dbReference type="PANTHER" id="PTHR43806:SF11">
    <property type="entry name" value="CEREVISIN-RELATED"/>
    <property type="match status" value="1"/>
</dbReference>
<dbReference type="GO" id="GO:0006508">
    <property type="term" value="P:proteolysis"/>
    <property type="evidence" value="ECO:0007669"/>
    <property type="project" value="UniProtKB-KW"/>
</dbReference>
<evidence type="ECO:0000259" key="10">
    <source>
        <dbReference type="Pfam" id="PF00082"/>
    </source>
</evidence>
<feature type="region of interest" description="Disordered" evidence="8">
    <location>
        <begin position="391"/>
        <end position="414"/>
    </location>
</feature>
<dbReference type="InterPro" id="IPR036852">
    <property type="entry name" value="Peptidase_S8/S53_dom_sf"/>
</dbReference>
<dbReference type="OrthoDB" id="5165638at2"/>
<protein>
    <submittedName>
        <fullName evidence="12">Peptidase S8</fullName>
    </submittedName>
</protein>
<keyword evidence="9" id="KW-0732">Signal</keyword>
<evidence type="ECO:0000256" key="9">
    <source>
        <dbReference type="SAM" id="SignalP"/>
    </source>
</evidence>
<dbReference type="InterPro" id="IPR023827">
    <property type="entry name" value="Peptidase_S8_Asp-AS"/>
</dbReference>
<keyword evidence="5 6" id="KW-0720">Serine protease</keyword>
<dbReference type="SUPFAM" id="SSF54897">
    <property type="entry name" value="Protease propeptides/inhibitors"/>
    <property type="match status" value="1"/>
</dbReference>
<dbReference type="GO" id="GO:0004252">
    <property type="term" value="F:serine-type endopeptidase activity"/>
    <property type="evidence" value="ECO:0007669"/>
    <property type="project" value="UniProtKB-UniRule"/>
</dbReference>
<feature type="active site" description="Charge relay system" evidence="6">
    <location>
        <position position="358"/>
    </location>
</feature>
<dbReference type="PROSITE" id="PS00136">
    <property type="entry name" value="SUBTILASE_ASP"/>
    <property type="match status" value="1"/>
</dbReference>
<dbReference type="InterPro" id="IPR015500">
    <property type="entry name" value="Peptidase_S8_subtilisin-rel"/>
</dbReference>
<dbReference type="InterPro" id="IPR050131">
    <property type="entry name" value="Peptidase_S8_subtilisin-like"/>
</dbReference>
<dbReference type="InterPro" id="IPR034202">
    <property type="entry name" value="Subtilisin_Carlsberg-like"/>
</dbReference>
<feature type="active site" description="Charge relay system" evidence="6">
    <location>
        <position position="176"/>
    </location>
</feature>
<evidence type="ECO:0000256" key="2">
    <source>
        <dbReference type="ARBA" id="ARBA00022670"/>
    </source>
</evidence>
<dbReference type="PRINTS" id="PR00723">
    <property type="entry name" value="SUBTILISIN"/>
</dbReference>
<dbReference type="InterPro" id="IPR037045">
    <property type="entry name" value="S8pro/Inhibitor_I9_sf"/>
</dbReference>
<evidence type="ECO:0000259" key="11">
    <source>
        <dbReference type="Pfam" id="PF05922"/>
    </source>
</evidence>
<comment type="similarity">
    <text evidence="1 6 7">Belongs to the peptidase S8 family.</text>
</comment>
<dbReference type="InterPro" id="IPR010259">
    <property type="entry name" value="S8pro/Inhibitor_I9"/>
</dbReference>
<keyword evidence="13" id="KW-1185">Reference proteome</keyword>
<accession>A0A4P7GMF5</accession>
<dbReference type="GO" id="GO:0005615">
    <property type="term" value="C:extracellular space"/>
    <property type="evidence" value="ECO:0007669"/>
    <property type="project" value="TreeGrafter"/>
</dbReference>
<organism evidence="12 13">
    <name type="scientific">Nocardioides euryhalodurans</name>
    <dbReference type="NCBI Taxonomy" id="2518370"/>
    <lineage>
        <taxon>Bacteria</taxon>
        <taxon>Bacillati</taxon>
        <taxon>Actinomycetota</taxon>
        <taxon>Actinomycetes</taxon>
        <taxon>Propionibacteriales</taxon>
        <taxon>Nocardioidaceae</taxon>
        <taxon>Nocardioides</taxon>
    </lineage>
</organism>
<evidence type="ECO:0000256" key="3">
    <source>
        <dbReference type="ARBA" id="ARBA00022723"/>
    </source>
</evidence>
<keyword evidence="2 6" id="KW-0645">Protease</keyword>